<feature type="domain" description="Protein kinase" evidence="10">
    <location>
        <begin position="1"/>
        <end position="364"/>
    </location>
</feature>
<feature type="region of interest" description="Disordered" evidence="9">
    <location>
        <begin position="255"/>
        <end position="284"/>
    </location>
</feature>
<dbReference type="GO" id="GO:0005524">
    <property type="term" value="F:ATP binding"/>
    <property type="evidence" value="ECO:0007669"/>
    <property type="project" value="UniProtKB-KW"/>
</dbReference>
<evidence type="ECO:0000256" key="4">
    <source>
        <dbReference type="ARBA" id="ARBA00022741"/>
    </source>
</evidence>
<evidence type="ECO:0000256" key="8">
    <source>
        <dbReference type="ARBA" id="ARBA00048679"/>
    </source>
</evidence>
<keyword evidence="4" id="KW-0547">Nucleotide-binding</keyword>
<evidence type="ECO:0000259" key="10">
    <source>
        <dbReference type="PROSITE" id="PS50011"/>
    </source>
</evidence>
<feature type="region of interest" description="Disordered" evidence="9">
    <location>
        <begin position="373"/>
        <end position="399"/>
    </location>
</feature>
<feature type="region of interest" description="Disordered" evidence="9">
    <location>
        <begin position="112"/>
        <end position="134"/>
    </location>
</feature>
<dbReference type="PROSITE" id="PS50011">
    <property type="entry name" value="PROTEIN_KINASE_DOM"/>
    <property type="match status" value="1"/>
</dbReference>
<evidence type="ECO:0000313" key="12">
    <source>
        <dbReference type="Proteomes" id="UP000284403"/>
    </source>
</evidence>
<protein>
    <submittedName>
        <fullName evidence="11">Transferase</fullName>
        <ecNumber evidence="11">2.7.-.-</ecNumber>
    </submittedName>
</protein>
<evidence type="ECO:0000256" key="6">
    <source>
        <dbReference type="ARBA" id="ARBA00022840"/>
    </source>
</evidence>
<dbReference type="EMBL" id="MKKU01000092">
    <property type="protein sequence ID" value="RNF24916.1"/>
    <property type="molecule type" value="Genomic_DNA"/>
</dbReference>
<keyword evidence="3 11" id="KW-0808">Transferase</keyword>
<dbReference type="OrthoDB" id="267330at2759"/>
<dbReference type="SUPFAM" id="SSF56112">
    <property type="entry name" value="Protein kinase-like (PK-like)"/>
    <property type="match status" value="1"/>
</dbReference>
<evidence type="ECO:0000256" key="7">
    <source>
        <dbReference type="ARBA" id="ARBA00047899"/>
    </source>
</evidence>
<dbReference type="InterPro" id="IPR000719">
    <property type="entry name" value="Prot_kinase_dom"/>
</dbReference>
<keyword evidence="2" id="KW-0723">Serine/threonine-protein kinase</keyword>
<organism evidence="11 12">
    <name type="scientific">Trypanosoma conorhini</name>
    <dbReference type="NCBI Taxonomy" id="83891"/>
    <lineage>
        <taxon>Eukaryota</taxon>
        <taxon>Discoba</taxon>
        <taxon>Euglenozoa</taxon>
        <taxon>Kinetoplastea</taxon>
        <taxon>Metakinetoplastina</taxon>
        <taxon>Trypanosomatida</taxon>
        <taxon>Trypanosomatidae</taxon>
        <taxon>Trypanosoma</taxon>
    </lineage>
</organism>
<feature type="region of interest" description="Disordered" evidence="9">
    <location>
        <begin position="713"/>
        <end position="734"/>
    </location>
</feature>
<dbReference type="GeneID" id="40316003"/>
<evidence type="ECO:0000256" key="9">
    <source>
        <dbReference type="SAM" id="MobiDB-lite"/>
    </source>
</evidence>
<keyword evidence="6" id="KW-0067">ATP-binding</keyword>
<comment type="caution">
    <text evidence="11">The sequence shown here is derived from an EMBL/GenBank/DDBJ whole genome shotgun (WGS) entry which is preliminary data.</text>
</comment>
<dbReference type="EC" id="2.7.-.-" evidence="11"/>
<sequence>MPLVRQGCIHDVFQSWICAARPSQLRRETAIRNIIHAVLQRLVVLHRGGGAHGSIKASNIFVSSHVLEALEAMNALSTRRMDPLPVSSVVGGATELWREMLLDTTEAREGNVEVVSRSSSSSSSPSARGNGGDEAAVGVAAGAVGVCSESTDLLDSLEWTKHVVLADGYYAQVEKTLVSALRQSADEAASAPDAFSKCAPLKLAKEFQTSVGLENAKSQSVGAEMDALHLFTLQEGTYIPPPECITNEGVASDGAAVEAQSTSSQLDSAKGAETGPAPPFRTTNNTLNPRCPVLPSHDIWMLAMLAIHLADGGCPWWMKRHHRPLPRLRCGAWSLRFASFVQRCACADPAQRPSAEELLQDKWFHTVLLEEPGNALSSSPHRPPSQQAPPGGGGSSSSVFPLRRPCRRAFHDLMLEYQEYAEGWCARLSRAAISAAAVQGGSFPDPTQDMEGSVVINASATEPHALEMTTRLEKDRPRLLFSRNASSNQGSSGSSKGSSTSSSGSCRSGNREDMSGTSLRGEVRSPGGFAASTESYPGDGCSMVSPQTTPFFLGAMGVALELCGAEAALDAEEAATETGGGVSSRKGGGGGGGGKRSPLQEGRPHHCDPAWDASLDAGSENQRLIGELMQAFWNLHRECRLASDLWCVHLMKHMRLDGRTAELVSPLLTEETIPFFAVPEGEAQATALAKGNALRIANPTTVVAAPHQEGLAASATVKSPPPPPQLPSTSGSTNAPLVDVSPTAFHNYMFCKWCVTTSWALQQDGRGGGNESRR</sequence>
<name>A0A3S5IU88_9TRYP</name>
<dbReference type="GO" id="GO:0004674">
    <property type="term" value="F:protein serine/threonine kinase activity"/>
    <property type="evidence" value="ECO:0007669"/>
    <property type="project" value="UniProtKB-KW"/>
</dbReference>
<dbReference type="PANTHER" id="PTHR48012:SF10">
    <property type="entry name" value="FI20177P1"/>
    <property type="match status" value="1"/>
</dbReference>
<feature type="region of interest" description="Disordered" evidence="9">
    <location>
        <begin position="574"/>
        <end position="608"/>
    </location>
</feature>
<comment type="similarity">
    <text evidence="1">Belongs to the protein kinase superfamily. STE Ser/Thr protein kinase family. STE20 subfamily.</text>
</comment>
<accession>A0A3S5IU88</accession>
<feature type="compositionally biased region" description="Low complexity" evidence="9">
    <location>
        <begin position="483"/>
        <end position="508"/>
    </location>
</feature>
<keyword evidence="5" id="KW-0418">Kinase</keyword>
<comment type="catalytic activity">
    <reaction evidence="7">
        <text>L-threonyl-[protein] + ATP = O-phospho-L-threonyl-[protein] + ADP + H(+)</text>
        <dbReference type="Rhea" id="RHEA:46608"/>
        <dbReference type="Rhea" id="RHEA-COMP:11060"/>
        <dbReference type="Rhea" id="RHEA-COMP:11605"/>
        <dbReference type="ChEBI" id="CHEBI:15378"/>
        <dbReference type="ChEBI" id="CHEBI:30013"/>
        <dbReference type="ChEBI" id="CHEBI:30616"/>
        <dbReference type="ChEBI" id="CHEBI:61977"/>
        <dbReference type="ChEBI" id="CHEBI:456216"/>
        <dbReference type="EC" id="2.7.11.1"/>
    </reaction>
</comment>
<keyword evidence="12" id="KW-1185">Reference proteome</keyword>
<dbReference type="GO" id="GO:0106310">
    <property type="term" value="F:protein serine kinase activity"/>
    <property type="evidence" value="ECO:0007669"/>
    <property type="project" value="RHEA"/>
</dbReference>
<feature type="region of interest" description="Disordered" evidence="9">
    <location>
        <begin position="483"/>
        <end position="537"/>
    </location>
</feature>
<dbReference type="InterPro" id="IPR050629">
    <property type="entry name" value="STE20/SPS1-PAK"/>
</dbReference>
<dbReference type="InterPro" id="IPR011009">
    <property type="entry name" value="Kinase-like_dom_sf"/>
</dbReference>
<evidence type="ECO:0000313" key="11">
    <source>
        <dbReference type="EMBL" id="RNF24916.1"/>
    </source>
</evidence>
<evidence type="ECO:0000256" key="2">
    <source>
        <dbReference type="ARBA" id="ARBA00022527"/>
    </source>
</evidence>
<dbReference type="AlphaFoldDB" id="A0A3S5IU88"/>
<feature type="compositionally biased region" description="Gly residues" evidence="9">
    <location>
        <begin position="578"/>
        <end position="595"/>
    </location>
</feature>
<evidence type="ECO:0000256" key="5">
    <source>
        <dbReference type="ARBA" id="ARBA00022777"/>
    </source>
</evidence>
<dbReference type="GO" id="GO:0005737">
    <property type="term" value="C:cytoplasm"/>
    <property type="evidence" value="ECO:0007669"/>
    <property type="project" value="TreeGrafter"/>
</dbReference>
<dbReference type="Proteomes" id="UP000284403">
    <property type="component" value="Unassembled WGS sequence"/>
</dbReference>
<gene>
    <name evidence="11" type="ORF">Tco025E_02392</name>
</gene>
<evidence type="ECO:0000256" key="1">
    <source>
        <dbReference type="ARBA" id="ARBA00008874"/>
    </source>
</evidence>
<evidence type="ECO:0000256" key="3">
    <source>
        <dbReference type="ARBA" id="ARBA00022679"/>
    </source>
</evidence>
<proteinExistence type="inferred from homology"/>
<comment type="catalytic activity">
    <reaction evidence="8">
        <text>L-seryl-[protein] + ATP = O-phospho-L-seryl-[protein] + ADP + H(+)</text>
        <dbReference type="Rhea" id="RHEA:17989"/>
        <dbReference type="Rhea" id="RHEA-COMP:9863"/>
        <dbReference type="Rhea" id="RHEA-COMP:11604"/>
        <dbReference type="ChEBI" id="CHEBI:15378"/>
        <dbReference type="ChEBI" id="CHEBI:29999"/>
        <dbReference type="ChEBI" id="CHEBI:30616"/>
        <dbReference type="ChEBI" id="CHEBI:83421"/>
        <dbReference type="ChEBI" id="CHEBI:456216"/>
        <dbReference type="EC" id="2.7.11.1"/>
    </reaction>
</comment>
<feature type="compositionally biased region" description="Low complexity" evidence="9">
    <location>
        <begin position="116"/>
        <end position="126"/>
    </location>
</feature>
<dbReference type="RefSeq" id="XP_029230602.1">
    <property type="nucleotide sequence ID" value="XM_029369319.1"/>
</dbReference>
<dbReference type="PANTHER" id="PTHR48012">
    <property type="entry name" value="STERILE20-LIKE KINASE, ISOFORM B-RELATED"/>
    <property type="match status" value="1"/>
</dbReference>
<reference evidence="11 12" key="1">
    <citation type="journal article" date="2018" name="BMC Genomics">
        <title>Genomic comparison of Trypanosoma conorhini and Trypanosoma rangeli to Trypanosoma cruzi strains of high and low virulence.</title>
        <authorList>
            <person name="Bradwell K.R."/>
            <person name="Koparde V.N."/>
            <person name="Matveyev A.V."/>
            <person name="Serrano M.G."/>
            <person name="Alves J.M."/>
            <person name="Parikh H."/>
            <person name="Huang B."/>
            <person name="Lee V."/>
            <person name="Espinosa-Alvarez O."/>
            <person name="Ortiz P.A."/>
            <person name="Costa-Martins A.G."/>
            <person name="Teixeira M.M."/>
            <person name="Buck G.A."/>
        </authorList>
    </citation>
    <scope>NUCLEOTIDE SEQUENCE [LARGE SCALE GENOMIC DNA]</scope>
    <source>
        <strain evidence="11 12">025E</strain>
    </source>
</reference>
<dbReference type="Gene3D" id="1.10.510.10">
    <property type="entry name" value="Transferase(Phosphotransferase) domain 1"/>
    <property type="match status" value="1"/>
</dbReference>